<dbReference type="EMBL" id="MOBK01000014">
    <property type="protein sequence ID" value="RON16009.1"/>
    <property type="molecule type" value="Genomic_DNA"/>
</dbReference>
<dbReference type="GO" id="GO:0006351">
    <property type="term" value="P:DNA-templated transcription"/>
    <property type="evidence" value="ECO:0007669"/>
    <property type="project" value="TreeGrafter"/>
</dbReference>
<dbReference type="AlphaFoldDB" id="A0A423HS09"/>
<dbReference type="InterPro" id="IPR058163">
    <property type="entry name" value="LysR-type_TF_proteobact-type"/>
</dbReference>
<comment type="caution">
    <text evidence="6">The sequence shown here is derived from an EMBL/GenBank/DDBJ whole genome shotgun (WGS) entry which is preliminary data.</text>
</comment>
<name>A0A423HS09_9PSED</name>
<evidence type="ECO:0000256" key="3">
    <source>
        <dbReference type="ARBA" id="ARBA00023125"/>
    </source>
</evidence>
<dbReference type="Gene3D" id="1.10.10.10">
    <property type="entry name" value="Winged helix-like DNA-binding domain superfamily/Winged helix DNA-binding domain"/>
    <property type="match status" value="1"/>
</dbReference>
<keyword evidence="2" id="KW-0805">Transcription regulation</keyword>
<keyword evidence="4" id="KW-0804">Transcription</keyword>
<dbReference type="Pfam" id="PF03466">
    <property type="entry name" value="LysR_substrate"/>
    <property type="match status" value="1"/>
</dbReference>
<gene>
    <name evidence="6" type="ORF">BK660_27090</name>
</gene>
<dbReference type="Proteomes" id="UP000285636">
    <property type="component" value="Unassembled WGS sequence"/>
</dbReference>
<reference evidence="6 7" key="1">
    <citation type="submission" date="2016-10" db="EMBL/GenBank/DDBJ databases">
        <title>Comparative genome analysis of multiple Pseudomonas spp. focuses on biocontrol and plant growth promoting traits.</title>
        <authorList>
            <person name="Tao X.-Y."/>
            <person name="Taylor C.G."/>
        </authorList>
    </citation>
    <scope>NUCLEOTIDE SEQUENCE [LARGE SCALE GENOMIC DNA]</scope>
    <source>
        <strain evidence="6 7">38D7</strain>
    </source>
</reference>
<proteinExistence type="inferred from homology"/>
<evidence type="ECO:0000313" key="6">
    <source>
        <dbReference type="EMBL" id="RON16009.1"/>
    </source>
</evidence>
<dbReference type="PRINTS" id="PR00039">
    <property type="entry name" value="HTHLYSR"/>
</dbReference>
<dbReference type="PANTHER" id="PTHR30537">
    <property type="entry name" value="HTH-TYPE TRANSCRIPTIONAL REGULATOR"/>
    <property type="match status" value="1"/>
</dbReference>
<evidence type="ECO:0000313" key="7">
    <source>
        <dbReference type="Proteomes" id="UP000285636"/>
    </source>
</evidence>
<keyword evidence="3" id="KW-0238">DNA-binding</keyword>
<comment type="similarity">
    <text evidence="1">Belongs to the LysR transcriptional regulatory family.</text>
</comment>
<accession>A0A423HS09</accession>
<dbReference type="GO" id="GO:0003700">
    <property type="term" value="F:DNA-binding transcription factor activity"/>
    <property type="evidence" value="ECO:0007669"/>
    <property type="project" value="InterPro"/>
</dbReference>
<dbReference type="CDD" id="cd08422">
    <property type="entry name" value="PBP2_CrgA_like"/>
    <property type="match status" value="1"/>
</dbReference>
<dbReference type="InterPro" id="IPR036390">
    <property type="entry name" value="WH_DNA-bd_sf"/>
</dbReference>
<organism evidence="6 7">
    <name type="scientific">Pseudomonas brassicacearum</name>
    <dbReference type="NCBI Taxonomy" id="930166"/>
    <lineage>
        <taxon>Bacteria</taxon>
        <taxon>Pseudomonadati</taxon>
        <taxon>Pseudomonadota</taxon>
        <taxon>Gammaproteobacteria</taxon>
        <taxon>Pseudomonadales</taxon>
        <taxon>Pseudomonadaceae</taxon>
        <taxon>Pseudomonas</taxon>
    </lineage>
</organism>
<evidence type="ECO:0000256" key="1">
    <source>
        <dbReference type="ARBA" id="ARBA00009437"/>
    </source>
</evidence>
<evidence type="ECO:0000256" key="4">
    <source>
        <dbReference type="ARBA" id="ARBA00023163"/>
    </source>
</evidence>
<dbReference type="InterPro" id="IPR000847">
    <property type="entry name" value="LysR_HTH_N"/>
</dbReference>
<sequence length="297" mass="31772">METLANLESFVRSAETGSFSAAARLLALTPAAVSRNVAMLERNIGVRLFQRSTRKLSLTEAGEGFLASIGGNLEALQAAINAVSSDRGEPAGVLKVSLAPTFGIGHVLPLLPAFLERYPLIKPEWHFENRPVDLIAEGYDAAIGGGFELTPGVVSRTLAAADVVAVASPAYLAGRALPDDPTQLSRFNGIVMRGSRTGRIRQWVMQDGAGHEAPVSLNETIVLNDPAAMREAALLGLGVTLLVLPDVSAHLQRGELVRLLPDWHADAGPISLYYPSRTLMPAKTRVFIDFVVEAFQQ</sequence>
<dbReference type="FunFam" id="1.10.10.10:FF:000001">
    <property type="entry name" value="LysR family transcriptional regulator"/>
    <property type="match status" value="1"/>
</dbReference>
<dbReference type="Gene3D" id="3.40.190.290">
    <property type="match status" value="1"/>
</dbReference>
<dbReference type="PROSITE" id="PS50931">
    <property type="entry name" value="HTH_LYSR"/>
    <property type="match status" value="1"/>
</dbReference>
<dbReference type="SUPFAM" id="SSF46785">
    <property type="entry name" value="Winged helix' DNA-binding domain"/>
    <property type="match status" value="1"/>
</dbReference>
<evidence type="ECO:0000259" key="5">
    <source>
        <dbReference type="PROSITE" id="PS50931"/>
    </source>
</evidence>
<dbReference type="SUPFAM" id="SSF53850">
    <property type="entry name" value="Periplasmic binding protein-like II"/>
    <property type="match status" value="1"/>
</dbReference>
<protein>
    <submittedName>
        <fullName evidence="6">LysR family transcriptional regulator</fullName>
    </submittedName>
</protein>
<dbReference type="GO" id="GO:0043565">
    <property type="term" value="F:sequence-specific DNA binding"/>
    <property type="evidence" value="ECO:0007669"/>
    <property type="project" value="TreeGrafter"/>
</dbReference>
<feature type="domain" description="HTH lysR-type" evidence="5">
    <location>
        <begin position="1"/>
        <end position="59"/>
    </location>
</feature>
<dbReference type="Pfam" id="PF00126">
    <property type="entry name" value="HTH_1"/>
    <property type="match status" value="1"/>
</dbReference>
<evidence type="ECO:0000256" key="2">
    <source>
        <dbReference type="ARBA" id="ARBA00023015"/>
    </source>
</evidence>
<dbReference type="PANTHER" id="PTHR30537:SF72">
    <property type="entry name" value="LYSR FAMILY TRANSCRIPTIONAL REGULATOR"/>
    <property type="match status" value="1"/>
</dbReference>
<dbReference type="InterPro" id="IPR036388">
    <property type="entry name" value="WH-like_DNA-bd_sf"/>
</dbReference>
<dbReference type="InterPro" id="IPR005119">
    <property type="entry name" value="LysR_subst-bd"/>
</dbReference>
<dbReference type="RefSeq" id="WP_123436138.1">
    <property type="nucleotide sequence ID" value="NZ_MOBK01000014.1"/>
</dbReference>